<proteinExistence type="predicted"/>
<dbReference type="InterPro" id="IPR036691">
    <property type="entry name" value="Endo/exonu/phosph_ase_sf"/>
</dbReference>
<feature type="region of interest" description="Disordered" evidence="1">
    <location>
        <begin position="340"/>
        <end position="373"/>
    </location>
</feature>
<dbReference type="PANTHER" id="PTHR31635">
    <property type="entry name" value="REVERSE TRANSCRIPTASE DOMAIN-CONTAINING PROTEIN-RELATED"/>
    <property type="match status" value="1"/>
</dbReference>
<dbReference type="OrthoDB" id="1750106at2759"/>
<organism evidence="3 4">
    <name type="scientific">Chara braunii</name>
    <name type="common">Braun's stonewort</name>
    <dbReference type="NCBI Taxonomy" id="69332"/>
    <lineage>
        <taxon>Eukaryota</taxon>
        <taxon>Viridiplantae</taxon>
        <taxon>Streptophyta</taxon>
        <taxon>Charophyceae</taxon>
        <taxon>Charales</taxon>
        <taxon>Characeae</taxon>
        <taxon>Chara</taxon>
    </lineage>
</organism>
<protein>
    <recommendedName>
        <fullName evidence="2">Reverse transcriptase domain-containing protein</fullName>
    </recommendedName>
</protein>
<feature type="compositionally biased region" description="Low complexity" evidence="1">
    <location>
        <begin position="561"/>
        <end position="581"/>
    </location>
</feature>
<feature type="compositionally biased region" description="Basic and acidic residues" evidence="1">
    <location>
        <begin position="509"/>
        <end position="527"/>
    </location>
</feature>
<feature type="region of interest" description="Disordered" evidence="1">
    <location>
        <begin position="408"/>
        <end position="584"/>
    </location>
</feature>
<feature type="region of interest" description="Disordered" evidence="1">
    <location>
        <begin position="1"/>
        <end position="20"/>
    </location>
</feature>
<evidence type="ECO:0000313" key="3">
    <source>
        <dbReference type="EMBL" id="GBG61855.1"/>
    </source>
</evidence>
<reference evidence="3 4" key="1">
    <citation type="journal article" date="2018" name="Cell">
        <title>The Chara Genome: Secondary Complexity and Implications for Plant Terrestrialization.</title>
        <authorList>
            <person name="Nishiyama T."/>
            <person name="Sakayama H."/>
            <person name="Vries J.D."/>
            <person name="Buschmann H."/>
            <person name="Saint-Marcoux D."/>
            <person name="Ullrich K.K."/>
            <person name="Haas F.B."/>
            <person name="Vanderstraeten L."/>
            <person name="Becker D."/>
            <person name="Lang D."/>
            <person name="Vosolsobe S."/>
            <person name="Rombauts S."/>
            <person name="Wilhelmsson P.K.I."/>
            <person name="Janitza P."/>
            <person name="Kern R."/>
            <person name="Heyl A."/>
            <person name="Rumpler F."/>
            <person name="Villalobos L.I.A.C."/>
            <person name="Clay J.M."/>
            <person name="Skokan R."/>
            <person name="Toyoda A."/>
            <person name="Suzuki Y."/>
            <person name="Kagoshima H."/>
            <person name="Schijlen E."/>
            <person name="Tajeshwar N."/>
            <person name="Catarino B."/>
            <person name="Hetherington A.J."/>
            <person name="Saltykova A."/>
            <person name="Bonnot C."/>
            <person name="Breuninger H."/>
            <person name="Symeonidi A."/>
            <person name="Radhakrishnan G.V."/>
            <person name="Van Nieuwerburgh F."/>
            <person name="Deforce D."/>
            <person name="Chang C."/>
            <person name="Karol K.G."/>
            <person name="Hedrich R."/>
            <person name="Ulvskov P."/>
            <person name="Glockner G."/>
            <person name="Delwiche C.F."/>
            <person name="Petrasek J."/>
            <person name="Van de Peer Y."/>
            <person name="Friml J."/>
            <person name="Beilby M."/>
            <person name="Dolan L."/>
            <person name="Kohara Y."/>
            <person name="Sugano S."/>
            <person name="Fujiyama A."/>
            <person name="Delaux P.-M."/>
            <person name="Quint M."/>
            <person name="TheiBen G."/>
            <person name="Hagemann M."/>
            <person name="Harholt J."/>
            <person name="Dunand C."/>
            <person name="Zachgo S."/>
            <person name="Langdale J."/>
            <person name="Maumus F."/>
            <person name="Straeten D.V.D."/>
            <person name="Gould S.B."/>
            <person name="Rensing S.A."/>
        </authorList>
    </citation>
    <scope>NUCLEOTIDE SEQUENCE [LARGE SCALE GENOMIC DNA]</scope>
    <source>
        <strain evidence="3 4">S276</strain>
    </source>
</reference>
<dbReference type="EMBL" id="BFEA01000023">
    <property type="protein sequence ID" value="GBG61855.1"/>
    <property type="molecule type" value="Genomic_DNA"/>
</dbReference>
<dbReference type="Pfam" id="PF00078">
    <property type="entry name" value="RVT_1"/>
    <property type="match status" value="1"/>
</dbReference>
<feature type="domain" description="Reverse transcriptase" evidence="2">
    <location>
        <begin position="916"/>
        <end position="1187"/>
    </location>
</feature>
<name>A0A388JVQ0_CHABU</name>
<feature type="compositionally biased region" description="Pro residues" evidence="1">
    <location>
        <begin position="429"/>
        <end position="440"/>
    </location>
</feature>
<dbReference type="Gramene" id="GBG61855">
    <property type="protein sequence ID" value="GBG61855"/>
    <property type="gene ID" value="CBR_g23808"/>
</dbReference>
<dbReference type="Gene3D" id="3.60.10.10">
    <property type="entry name" value="Endonuclease/exonuclease/phosphatase"/>
    <property type="match status" value="1"/>
</dbReference>
<keyword evidence="4" id="KW-1185">Reference proteome</keyword>
<evidence type="ECO:0000259" key="2">
    <source>
        <dbReference type="PROSITE" id="PS50878"/>
    </source>
</evidence>
<feature type="compositionally biased region" description="Polar residues" evidence="1">
    <location>
        <begin position="341"/>
        <end position="356"/>
    </location>
</feature>
<dbReference type="SUPFAM" id="SSF56219">
    <property type="entry name" value="DNase I-like"/>
    <property type="match status" value="1"/>
</dbReference>
<dbReference type="PANTHER" id="PTHR31635:SF196">
    <property type="entry name" value="REVERSE TRANSCRIPTASE DOMAIN-CONTAINING PROTEIN-RELATED"/>
    <property type="match status" value="1"/>
</dbReference>
<dbReference type="Proteomes" id="UP000265515">
    <property type="component" value="Unassembled WGS sequence"/>
</dbReference>
<sequence>MAEAGDEAGKGGGRSPPPPNFWVMEDRVRYSIGQCYDEGVLPIEPNMGEVVEDERGRRFKVNESLDAIKEKWLKERTVIFIFQDEVRNLARGVKEDLICALEDGWLARRLFSADVRRGRIKFEGPNVVSCVARASEVGTWLMQFVKTELGRVPLEAMYYLPSAVEGLIGGLKQMHAPEADRSRPKLMNVKNDMDPQARFKVEDTLIIESPKGEWWKVEVATPYSDWCSKRCWYFHTEENCPRQGYDRGPRGQGNPNLAQHRAPSLSDPGRAAHSADGAGRPDAAPQASQASHARGAIGTRDAVRPSQGFATSAQPDRRRTNTAQARDQSVLAQYPHVIANPTLSPAPHNQSYSLQAAQPPPPPPPDRALMPEWTIPGEWPASVYAAPHPGQWQAAPNLAQGHQEVNYRFHPTHHSNPDPFHPDPRFLYAPPPRYDLPSLPPYQSQGYEYGAPQFNAEGGGALRPPPSATPRGEPSSHTQGYSRLRLDQRQDFSQGAVRDRDGYFNAQSHYDDGLLTTRDRFPQEDRPPTATPASSESKVQMGSDLMGDELPVGRGGDLQAEGSESSTGSSSGARGGRNASSCRQSRGTNLTEWVLMTVYAPADPSSRAAFFQTLLSVIPQSEHLIMVVDWNVSLDEALTDGTRTTGRRDAVALMDLIQELELSDPFRSLSLFTSGYTWFSKISQERGDVTHRRLDYFMVTGGLAQGVTADGPDLHPMSDHRPVLAEMVLTPSVARGRGYFKLNSLNLKDPGIKGWVEEQMGSWDTARQFFPSTAKWLDGGLTIISGMMSVCSRILAKGRNVEEERCRKGVEEAERRMEAHPISKRVWAAKRERRLAEWEGLQATKQAEWEELLSIKVLLTNGERLALDRPITEEELQHTLKVMASGKCPGVDGLTVEFYRTCWGALGPPPVEVFNEVLSGGRLGELMTHGVISLMFKKGDKANVRNYKPISVLNVDYKILAKTLAIRLGKILPRLVECDQGAFVQGRSIFYNILTAIEALEVVNAENNNVAILLLDLEKAYDRVGWPFVLTMLKKIDFGQGSCRWIIAMYTLATSSVIVNGHLSRPFNLTRSLRQGCPLAPLLFVLQLEIPLNRIRKHPDIRGISLAENCECIVKALADDLFIASVNTESSLNALKETLAEYSFLSEALVNWSKSAYTLPEEFSLQVEWGMKRVDSSSGERFLGVMISLQVMGSVQGLILQQRVAARLQVWGPASHLSLFGRALVVNVALWALLWFVGAVREISAAVLTAIRRLVARFLWKPRAGIDGGFMVKVAWDLITYDRDEGGLGLIDPHRKNLAQLRKWISRIAMADVREDWILLAERILTSEWRLSRPADVWVCFFMHSFMNRRLKSEFWEAVRKAWKDHPPEARKKPQTKEEVLLQPLFENPFIVDSQGKPFSAATGPAAFGLAWIRRGISRIQGLWSVILGSWRPFAEVRAQLQNLWRVEQNWRSLLAAIPLHWRQLLGPEGIDPLGAWYLQPTYTPTHMPSVTVWRVQDITQRGFRKVQVWEAEEHPSSELRLVGEEVVESWANPPQIRVVESLDANGEHSHFRWVGKVPLRALMIDPTAWQWKGGNLDSMDLTSYAVEFLWT</sequence>
<evidence type="ECO:0000313" key="4">
    <source>
        <dbReference type="Proteomes" id="UP000265515"/>
    </source>
</evidence>
<gene>
    <name evidence="3" type="ORF">CBR_g23808</name>
</gene>
<accession>A0A388JVQ0</accession>
<dbReference type="CDD" id="cd01650">
    <property type="entry name" value="RT_nLTR_like"/>
    <property type="match status" value="1"/>
</dbReference>
<feature type="compositionally biased region" description="Polar residues" evidence="1">
    <location>
        <begin position="531"/>
        <end position="540"/>
    </location>
</feature>
<feature type="region of interest" description="Disordered" evidence="1">
    <location>
        <begin position="244"/>
        <end position="325"/>
    </location>
</feature>
<comment type="caution">
    <text evidence="3">The sequence shown here is derived from an EMBL/GenBank/DDBJ whole genome shotgun (WGS) entry which is preliminary data.</text>
</comment>
<dbReference type="STRING" id="69332.A0A388JVQ0"/>
<dbReference type="PROSITE" id="PS50878">
    <property type="entry name" value="RT_POL"/>
    <property type="match status" value="1"/>
</dbReference>
<evidence type="ECO:0000256" key="1">
    <source>
        <dbReference type="SAM" id="MobiDB-lite"/>
    </source>
</evidence>
<dbReference type="InterPro" id="IPR000477">
    <property type="entry name" value="RT_dom"/>
</dbReference>